<dbReference type="PANTHER" id="PTHR43685:SF2">
    <property type="entry name" value="GLYCOSYLTRANSFERASE 2-LIKE DOMAIN-CONTAINING PROTEIN"/>
    <property type="match status" value="1"/>
</dbReference>
<dbReference type="SUPFAM" id="SSF53448">
    <property type="entry name" value="Nucleotide-diphospho-sugar transferases"/>
    <property type="match status" value="1"/>
</dbReference>
<dbReference type="PANTHER" id="PTHR43685">
    <property type="entry name" value="GLYCOSYLTRANSFERASE"/>
    <property type="match status" value="1"/>
</dbReference>
<evidence type="ECO:0000313" key="3">
    <source>
        <dbReference type="Proteomes" id="UP000218598"/>
    </source>
</evidence>
<evidence type="ECO:0000259" key="1">
    <source>
        <dbReference type="Pfam" id="PF00535"/>
    </source>
</evidence>
<dbReference type="Pfam" id="PF00535">
    <property type="entry name" value="Glycos_transf_2"/>
    <property type="match status" value="1"/>
</dbReference>
<feature type="domain" description="Glycosyltransferase 2-like" evidence="1">
    <location>
        <begin position="12"/>
        <end position="139"/>
    </location>
</feature>
<dbReference type="GO" id="GO:0016740">
    <property type="term" value="F:transferase activity"/>
    <property type="evidence" value="ECO:0007669"/>
    <property type="project" value="UniProtKB-KW"/>
</dbReference>
<dbReference type="InterPro" id="IPR029044">
    <property type="entry name" value="Nucleotide-diphossugar_trans"/>
</dbReference>
<accession>A0A2A3YKG3</accession>
<sequence>MAPAPDSGADVTVLVVAYRHAEYVVECLESIRQQTAVPGRVIIADDNSPDDTSAVITAYLDAHPGFGEFRRNDENIGLNRTLNKNLATVTSRYFTYISADDVMRPQRIERHLALMEKAPDAALAYSDAVVIDGESAVLHETSQTEFPWPAGPEDRERPFAALLHTNWMPAASLFLRTEVLQDAGGYRADLFYEDFELLVRLSKHHRFVWTDEALVGVRRLETSLGATGFASTNPSFLVALDAALRHYADAEEPLRGQAASTRWELAKRAYRSTMRPRESLSLLWNARKGASRRAAVLRHLVAWALEAGRSFAAPHVISRARS</sequence>
<dbReference type="Gene3D" id="3.90.550.10">
    <property type="entry name" value="Spore Coat Polysaccharide Biosynthesis Protein SpsA, Chain A"/>
    <property type="match status" value="1"/>
</dbReference>
<proteinExistence type="predicted"/>
<dbReference type="Proteomes" id="UP000218598">
    <property type="component" value="Unassembled WGS sequence"/>
</dbReference>
<gene>
    <name evidence="2" type="ORF">CIK66_06990</name>
</gene>
<dbReference type="InterPro" id="IPR001173">
    <property type="entry name" value="Glyco_trans_2-like"/>
</dbReference>
<keyword evidence="3" id="KW-1185">Reference proteome</keyword>
<dbReference type="AlphaFoldDB" id="A0A2A3YKG3"/>
<dbReference type="OrthoDB" id="4529776at2"/>
<dbReference type="RefSeq" id="WP_096196842.1">
    <property type="nucleotide sequence ID" value="NZ_JBQQGT010000039.1"/>
</dbReference>
<name>A0A2A3YKG3_9MICO</name>
<dbReference type="InterPro" id="IPR050834">
    <property type="entry name" value="Glycosyltransf_2"/>
</dbReference>
<evidence type="ECO:0000313" key="2">
    <source>
        <dbReference type="EMBL" id="PCC39719.1"/>
    </source>
</evidence>
<dbReference type="EMBL" id="NRGR01000012">
    <property type="protein sequence ID" value="PCC39719.1"/>
    <property type="molecule type" value="Genomic_DNA"/>
</dbReference>
<protein>
    <submittedName>
        <fullName evidence="2">Family 2 glycosyl transferase</fullName>
    </submittedName>
</protein>
<comment type="caution">
    <text evidence="2">The sequence shown here is derived from an EMBL/GenBank/DDBJ whole genome shotgun (WGS) entry which is preliminary data.</text>
</comment>
<reference evidence="2 3" key="1">
    <citation type="journal article" date="2017" name="Elife">
        <title>Extensive horizontal gene transfer in cheese-associated bacteria.</title>
        <authorList>
            <person name="Bonham K.S."/>
            <person name="Wolfe B.E."/>
            <person name="Dutton R.J."/>
        </authorList>
    </citation>
    <scope>NUCLEOTIDE SEQUENCE [LARGE SCALE GENOMIC DNA]</scope>
    <source>
        <strain evidence="2 3">341_9</strain>
    </source>
</reference>
<keyword evidence="2" id="KW-0808">Transferase</keyword>
<organism evidence="2 3">
    <name type="scientific">Brachybacterium alimentarium</name>
    <dbReference type="NCBI Taxonomy" id="47845"/>
    <lineage>
        <taxon>Bacteria</taxon>
        <taxon>Bacillati</taxon>
        <taxon>Actinomycetota</taxon>
        <taxon>Actinomycetes</taxon>
        <taxon>Micrococcales</taxon>
        <taxon>Dermabacteraceae</taxon>
        <taxon>Brachybacterium</taxon>
    </lineage>
</organism>